<dbReference type="PROSITE" id="PS51257">
    <property type="entry name" value="PROKAR_LIPOPROTEIN"/>
    <property type="match status" value="1"/>
</dbReference>
<dbReference type="EMBL" id="UFUW01000001">
    <property type="protein sequence ID" value="SUX24124.1"/>
    <property type="molecule type" value="Genomic_DNA"/>
</dbReference>
<keyword evidence="3" id="KW-1185">Reference proteome</keyword>
<protein>
    <recommendedName>
        <fullName evidence="4">Membrane-bound lysozyme-inhibitor of c-type lysozyme</fullName>
    </recommendedName>
</protein>
<proteinExistence type="predicted"/>
<sequence length="127" mass="14429">MNKTLTLTTALFLTACANSTATFLEGTPSLNDGDNEFWMYYCTDGNDKGQELQVDYANMGGEYSATPKLAGGKRVLTRRSAYDFSDDEYRWHSDDGGRYFRLSHHDQAEYSHCGARRKLDKDAVYLR</sequence>
<dbReference type="RefSeq" id="WP_115611933.1">
    <property type="nucleotide sequence ID" value="NZ_JBHLZC010000002.1"/>
</dbReference>
<accession>A0A381EAT9</accession>
<gene>
    <name evidence="2" type="ORF">NCTC13294_01706</name>
</gene>
<feature type="signal peptide" evidence="1">
    <location>
        <begin position="1"/>
        <end position="21"/>
    </location>
</feature>
<reference evidence="2 3" key="1">
    <citation type="submission" date="2018-06" db="EMBL/GenBank/DDBJ databases">
        <authorList>
            <consortium name="Pathogen Informatics"/>
            <person name="Doyle S."/>
        </authorList>
    </citation>
    <scope>NUCLEOTIDE SEQUENCE [LARGE SCALE GENOMIC DNA]</scope>
    <source>
        <strain evidence="2 3">NCTC13294</strain>
    </source>
</reference>
<organism evidence="2 3">
    <name type="scientific">Cardiobacterium valvarum</name>
    <dbReference type="NCBI Taxonomy" id="194702"/>
    <lineage>
        <taxon>Bacteria</taxon>
        <taxon>Pseudomonadati</taxon>
        <taxon>Pseudomonadota</taxon>
        <taxon>Gammaproteobacteria</taxon>
        <taxon>Cardiobacteriales</taxon>
        <taxon>Cardiobacteriaceae</taxon>
        <taxon>Cardiobacterium</taxon>
    </lineage>
</organism>
<keyword evidence="1" id="KW-0732">Signal</keyword>
<evidence type="ECO:0000313" key="2">
    <source>
        <dbReference type="EMBL" id="SUX24124.1"/>
    </source>
</evidence>
<dbReference type="OrthoDB" id="9920882at2"/>
<evidence type="ECO:0008006" key="4">
    <source>
        <dbReference type="Google" id="ProtNLM"/>
    </source>
</evidence>
<dbReference type="AlphaFoldDB" id="A0A381EAT9"/>
<name>A0A381EAT9_9GAMM</name>
<feature type="chain" id="PRO_5016996428" description="Membrane-bound lysozyme-inhibitor of c-type lysozyme" evidence="1">
    <location>
        <begin position="22"/>
        <end position="127"/>
    </location>
</feature>
<evidence type="ECO:0000256" key="1">
    <source>
        <dbReference type="SAM" id="SignalP"/>
    </source>
</evidence>
<evidence type="ECO:0000313" key="3">
    <source>
        <dbReference type="Proteomes" id="UP000254572"/>
    </source>
</evidence>
<dbReference type="Proteomes" id="UP000254572">
    <property type="component" value="Unassembled WGS sequence"/>
</dbReference>